<dbReference type="Proteomes" id="UP000765509">
    <property type="component" value="Unassembled WGS sequence"/>
</dbReference>
<proteinExistence type="predicted"/>
<reference evidence="2" key="1">
    <citation type="submission" date="2021-03" db="EMBL/GenBank/DDBJ databases">
        <title>Draft genome sequence of rust myrtle Austropuccinia psidii MF-1, a brazilian biotype.</title>
        <authorList>
            <person name="Quecine M.C."/>
            <person name="Pachon D.M.R."/>
            <person name="Bonatelli M.L."/>
            <person name="Correr F.H."/>
            <person name="Franceschini L.M."/>
            <person name="Leite T.F."/>
            <person name="Margarido G.R.A."/>
            <person name="Almeida C.A."/>
            <person name="Ferrarezi J.A."/>
            <person name="Labate C.A."/>
        </authorList>
    </citation>
    <scope>NUCLEOTIDE SEQUENCE</scope>
    <source>
        <strain evidence="2">MF-1</strain>
    </source>
</reference>
<dbReference type="EMBL" id="AVOT02102192">
    <property type="protein sequence ID" value="MBW0578149.1"/>
    <property type="molecule type" value="Genomic_DNA"/>
</dbReference>
<feature type="region of interest" description="Disordered" evidence="1">
    <location>
        <begin position="142"/>
        <end position="163"/>
    </location>
</feature>
<accession>A0A9Q3PXX4</accession>
<evidence type="ECO:0000313" key="3">
    <source>
        <dbReference type="Proteomes" id="UP000765509"/>
    </source>
</evidence>
<evidence type="ECO:0000313" key="2">
    <source>
        <dbReference type="EMBL" id="MBW0578149.1"/>
    </source>
</evidence>
<gene>
    <name evidence="2" type="ORF">O181_117864</name>
</gene>
<name>A0A9Q3PXX4_9BASI</name>
<protein>
    <submittedName>
        <fullName evidence="2">Uncharacterized protein</fullName>
    </submittedName>
</protein>
<keyword evidence="3" id="KW-1185">Reference proteome</keyword>
<comment type="caution">
    <text evidence="2">The sequence shown here is derived from an EMBL/GenBank/DDBJ whole genome shotgun (WGS) entry which is preliminary data.</text>
</comment>
<feature type="non-terminal residue" evidence="2">
    <location>
        <position position="1"/>
    </location>
</feature>
<organism evidence="2 3">
    <name type="scientific">Austropuccinia psidii MF-1</name>
    <dbReference type="NCBI Taxonomy" id="1389203"/>
    <lineage>
        <taxon>Eukaryota</taxon>
        <taxon>Fungi</taxon>
        <taxon>Dikarya</taxon>
        <taxon>Basidiomycota</taxon>
        <taxon>Pucciniomycotina</taxon>
        <taxon>Pucciniomycetes</taxon>
        <taxon>Pucciniales</taxon>
        <taxon>Sphaerophragmiaceae</taxon>
        <taxon>Austropuccinia</taxon>
    </lineage>
</organism>
<dbReference type="AlphaFoldDB" id="A0A9Q3PXX4"/>
<sequence>SLNKGGGCKTSEYSVSLPRPIAQLDCRHSPAWAWKPEANQCGFASAWPMIAEAGYVCMGICHRRSFSAHSHAPRASCGAWLAAKKSLGQVASFAGVSYTWLNAYVAHGSRSAPPLIMPHIPPGSPVGVSQQKTSHKIKDMFGGTPPNISHQPTHKHPHSEIAL</sequence>
<evidence type="ECO:0000256" key="1">
    <source>
        <dbReference type="SAM" id="MobiDB-lite"/>
    </source>
</evidence>